<accession>A0AAP0J6T4</accession>
<sequence length="53" mass="6189">MRLEAKRRGGALEHKGRRQDMEVTTPRSEELKRIAYRGDTMAEPWLIRHGARA</sequence>
<name>A0AAP0J6T4_9MAGN</name>
<proteinExistence type="predicted"/>
<reference evidence="2 3" key="1">
    <citation type="submission" date="2024-01" db="EMBL/GenBank/DDBJ databases">
        <title>Genome assemblies of Stephania.</title>
        <authorList>
            <person name="Yang L."/>
        </authorList>
    </citation>
    <scope>NUCLEOTIDE SEQUENCE [LARGE SCALE GENOMIC DNA]</scope>
    <source>
        <strain evidence="2">YNDBR</strain>
        <tissue evidence="2">Leaf</tissue>
    </source>
</reference>
<keyword evidence="3" id="KW-1185">Reference proteome</keyword>
<evidence type="ECO:0000313" key="3">
    <source>
        <dbReference type="Proteomes" id="UP001420932"/>
    </source>
</evidence>
<organism evidence="2 3">
    <name type="scientific">Stephania yunnanensis</name>
    <dbReference type="NCBI Taxonomy" id="152371"/>
    <lineage>
        <taxon>Eukaryota</taxon>
        <taxon>Viridiplantae</taxon>
        <taxon>Streptophyta</taxon>
        <taxon>Embryophyta</taxon>
        <taxon>Tracheophyta</taxon>
        <taxon>Spermatophyta</taxon>
        <taxon>Magnoliopsida</taxon>
        <taxon>Ranunculales</taxon>
        <taxon>Menispermaceae</taxon>
        <taxon>Menispermoideae</taxon>
        <taxon>Cissampelideae</taxon>
        <taxon>Stephania</taxon>
    </lineage>
</organism>
<comment type="caution">
    <text evidence="2">The sequence shown here is derived from an EMBL/GenBank/DDBJ whole genome shotgun (WGS) entry which is preliminary data.</text>
</comment>
<dbReference type="EMBL" id="JBBNAF010000007">
    <property type="protein sequence ID" value="KAK9128579.1"/>
    <property type="molecule type" value="Genomic_DNA"/>
</dbReference>
<dbReference type="Proteomes" id="UP001420932">
    <property type="component" value="Unassembled WGS sequence"/>
</dbReference>
<evidence type="ECO:0000256" key="1">
    <source>
        <dbReference type="SAM" id="MobiDB-lite"/>
    </source>
</evidence>
<gene>
    <name evidence="2" type="ORF">Syun_017376</name>
</gene>
<protein>
    <submittedName>
        <fullName evidence="2">Uncharacterized protein</fullName>
    </submittedName>
</protein>
<evidence type="ECO:0000313" key="2">
    <source>
        <dbReference type="EMBL" id="KAK9128579.1"/>
    </source>
</evidence>
<dbReference type="AlphaFoldDB" id="A0AAP0J6T4"/>
<feature type="region of interest" description="Disordered" evidence="1">
    <location>
        <begin position="1"/>
        <end position="26"/>
    </location>
</feature>